<accession>A0ABS6RXS6</accession>
<keyword evidence="2" id="KW-1185">Reference proteome</keyword>
<protein>
    <submittedName>
        <fullName evidence="1">Uncharacterized protein</fullName>
    </submittedName>
</protein>
<evidence type="ECO:0000313" key="2">
    <source>
        <dbReference type="Proteomes" id="UP001196980"/>
    </source>
</evidence>
<reference evidence="1 2" key="1">
    <citation type="journal article" date="2020" name="J Geophys Res Biogeosci">
        <title>Magnetotaxis as an Adaptation to Enable Bacterial Shuttling of Microbial Sulfur and Sulfur Cycling Across Aquatic Oxic#Anoxic Interfaces.</title>
        <authorList>
            <person name="Li J."/>
            <person name="Liu P."/>
            <person name="Wang J."/>
            <person name="Roberts A.P."/>
            <person name="Pan Y."/>
        </authorList>
    </citation>
    <scope>NUCLEOTIDE SEQUENCE [LARGE SCALE GENOMIC DNA]</scope>
    <source>
        <strain evidence="1 2">MYR-1_YQ</strain>
    </source>
</reference>
<dbReference type="RefSeq" id="WP_218252016.1">
    <property type="nucleotide sequence ID" value="NZ_JABXWD010000101.1"/>
</dbReference>
<dbReference type="EMBL" id="JABXWD010000101">
    <property type="protein sequence ID" value="MBV6341381.1"/>
    <property type="molecule type" value="Genomic_DNA"/>
</dbReference>
<proteinExistence type="predicted"/>
<sequence>MPLDLKTYYLSYFRKDIEKIKLLHGNRITNKDDFFFDRDSWINAILKINSNEQITCFILSMFITVASDQTMFTYYKPLYGQFKLLTQYPKFGWCGLGPHNENPLLLIRYPIEKSLVEFKEIEKKLDPASELFKEQVEDFFITHMKEVNPYEFITRFVTDRDIIQTAKEDVNMKRVVAAFSINKKYNNVN</sequence>
<gene>
    <name evidence="1" type="ORF">HWQ67_07265</name>
</gene>
<evidence type="ECO:0000313" key="1">
    <source>
        <dbReference type="EMBL" id="MBV6341381.1"/>
    </source>
</evidence>
<name>A0ABS6RXS6_9BACT</name>
<comment type="caution">
    <text evidence="1">The sequence shown here is derived from an EMBL/GenBank/DDBJ whole genome shotgun (WGS) entry which is preliminary data.</text>
</comment>
<organism evidence="1 2">
    <name type="scientific">Candidatus Magnetobacterium casense</name>
    <dbReference type="NCBI Taxonomy" id="1455061"/>
    <lineage>
        <taxon>Bacteria</taxon>
        <taxon>Pseudomonadati</taxon>
        <taxon>Nitrospirota</taxon>
        <taxon>Thermodesulfovibrionia</taxon>
        <taxon>Thermodesulfovibrionales</taxon>
        <taxon>Candidatus Magnetobacteriaceae</taxon>
        <taxon>Candidatus Magnetobacterium</taxon>
    </lineage>
</organism>
<dbReference type="Proteomes" id="UP001196980">
    <property type="component" value="Unassembled WGS sequence"/>
</dbReference>